<protein>
    <recommendedName>
        <fullName evidence="3">Endonuclease/exonuclease/phosphatase family protein</fullName>
    </recommendedName>
</protein>
<comment type="caution">
    <text evidence="1">The sequence shown here is derived from an EMBL/GenBank/DDBJ whole genome shotgun (WGS) entry which is preliminary data.</text>
</comment>
<reference evidence="1 2" key="1">
    <citation type="journal article" date="2014" name="Am. J. Bot.">
        <title>Genome assembly and annotation for red clover (Trifolium pratense; Fabaceae).</title>
        <authorList>
            <person name="Istvanek J."/>
            <person name="Jaros M."/>
            <person name="Krenek A."/>
            <person name="Repkova J."/>
        </authorList>
    </citation>
    <scope>NUCLEOTIDE SEQUENCE [LARGE SCALE GENOMIC DNA]</scope>
    <source>
        <strain evidence="2">cv. Tatra</strain>
        <tissue evidence="1">Young leaves</tissue>
    </source>
</reference>
<dbReference type="AlphaFoldDB" id="A0A2K3JLU8"/>
<evidence type="ECO:0000313" key="2">
    <source>
        <dbReference type="Proteomes" id="UP000236291"/>
    </source>
</evidence>
<sequence length="127" mass="14039">MKILSLNMRGWGNTAKRRRLKSLFNSESNGLSGGLLSVWNIGIFTFKFSFTGDDFLGVCIEWNSGLLYIVNIYSPCSLSGGDFNVVLKVWERRGSSGGGGQAERDNFAHFTDVMEVVDVPVMGKKFS</sequence>
<accession>A0A2K3JLU8</accession>
<proteinExistence type="predicted"/>
<dbReference type="InterPro" id="IPR036691">
    <property type="entry name" value="Endo/exonu/phosph_ase_sf"/>
</dbReference>
<dbReference type="SUPFAM" id="SSF56219">
    <property type="entry name" value="DNase I-like"/>
    <property type="match status" value="1"/>
</dbReference>
<organism evidence="1 2">
    <name type="scientific">Trifolium pratense</name>
    <name type="common">Red clover</name>
    <dbReference type="NCBI Taxonomy" id="57577"/>
    <lineage>
        <taxon>Eukaryota</taxon>
        <taxon>Viridiplantae</taxon>
        <taxon>Streptophyta</taxon>
        <taxon>Embryophyta</taxon>
        <taxon>Tracheophyta</taxon>
        <taxon>Spermatophyta</taxon>
        <taxon>Magnoliopsida</taxon>
        <taxon>eudicotyledons</taxon>
        <taxon>Gunneridae</taxon>
        <taxon>Pentapetalae</taxon>
        <taxon>rosids</taxon>
        <taxon>fabids</taxon>
        <taxon>Fabales</taxon>
        <taxon>Fabaceae</taxon>
        <taxon>Papilionoideae</taxon>
        <taxon>50 kb inversion clade</taxon>
        <taxon>NPAAA clade</taxon>
        <taxon>Hologalegina</taxon>
        <taxon>IRL clade</taxon>
        <taxon>Trifolieae</taxon>
        <taxon>Trifolium</taxon>
    </lineage>
</organism>
<evidence type="ECO:0000313" key="1">
    <source>
        <dbReference type="EMBL" id="PNX55006.1"/>
    </source>
</evidence>
<dbReference type="EMBL" id="ASHM01069938">
    <property type="protein sequence ID" value="PNX55006.1"/>
    <property type="molecule type" value="Genomic_DNA"/>
</dbReference>
<gene>
    <name evidence="1" type="ORF">L195_g048630</name>
</gene>
<evidence type="ECO:0008006" key="3">
    <source>
        <dbReference type="Google" id="ProtNLM"/>
    </source>
</evidence>
<reference evidence="1 2" key="2">
    <citation type="journal article" date="2017" name="Front. Plant Sci.">
        <title>Gene Classification and Mining of Molecular Markers Useful in Red Clover (Trifolium pratense) Breeding.</title>
        <authorList>
            <person name="Istvanek J."/>
            <person name="Dluhosova J."/>
            <person name="Dluhos P."/>
            <person name="Patkova L."/>
            <person name="Nedelnik J."/>
            <person name="Repkova J."/>
        </authorList>
    </citation>
    <scope>NUCLEOTIDE SEQUENCE [LARGE SCALE GENOMIC DNA]</scope>
    <source>
        <strain evidence="2">cv. Tatra</strain>
        <tissue evidence="1">Young leaves</tissue>
    </source>
</reference>
<dbReference type="Proteomes" id="UP000236291">
    <property type="component" value="Unassembled WGS sequence"/>
</dbReference>
<name>A0A2K3JLU8_TRIPR</name>